<name>A0A1H7XVA9_9PAST</name>
<evidence type="ECO:0000259" key="1">
    <source>
        <dbReference type="Pfam" id="PF21882"/>
    </source>
</evidence>
<dbReference type="GeneID" id="83545281"/>
<dbReference type="InterPro" id="IPR054075">
    <property type="entry name" value="Gp53-like_C"/>
</dbReference>
<evidence type="ECO:0000313" key="3">
    <source>
        <dbReference type="Proteomes" id="UP000198883"/>
    </source>
</evidence>
<dbReference type="OrthoDB" id="5691094at2"/>
<dbReference type="RefSeq" id="WP_090922090.1">
    <property type="nucleotide sequence ID" value="NZ_CP016180.1"/>
</dbReference>
<sequence>MSEENKFERKWAEDSDIQTLTDEQYKAGWDFIGDEPPTVEQFNAVLNEIDDKAHIAYNKAITAQETVDTKIDNSHKSSSVTSDSEDTVATSKAVKTANSEAVEAKELADSKVSKNGDTFYGNLISVPKNKSLCGSYDPTKIDQIWSMGIDYTVSGDGSNFGNLYGLAYKYSSTEMAIGHQIILCHDGSPRVALGKNIWAKNGVDIEGNIKNSKFAGWGVSINLSAPTSLISNGKVGLGIHQNGNMYFVDEKNKKYLGYFDQDGLTITEKIKASGGTITGDLTISKANPTINFNHNSDNAVDVSIGCEGEHFYIREPEEGGKEWFRIIDDQGAYLFNHKLLTENDFNIKYITTENLDNIKVAGIYAQRADSRATSSGNYPEQQAGTLFVMPSAYGFRQEYRTYSSGRIYSRNNNASGGWKPWDLILGDDSSKKSLQNNGWCKLENGLIMQWGKALNNKEHTSETVQFPIPFRSVFSVTSSAQFPNGSWWGNMSAGTTIQNITNENFTFQMHSDYEGSGGTPAYINWIAIGK</sequence>
<dbReference type="GO" id="GO:0046718">
    <property type="term" value="P:symbiont entry into host cell"/>
    <property type="evidence" value="ECO:0007669"/>
    <property type="project" value="InterPro"/>
</dbReference>
<dbReference type="GO" id="GO:0019062">
    <property type="term" value="P:virion attachment to host cell"/>
    <property type="evidence" value="ECO:0007669"/>
    <property type="project" value="InterPro"/>
</dbReference>
<organism evidence="2 3">
    <name type="scientific">Phocoenobacter skyensis</name>
    <dbReference type="NCBI Taxonomy" id="97481"/>
    <lineage>
        <taxon>Bacteria</taxon>
        <taxon>Pseudomonadati</taxon>
        <taxon>Pseudomonadota</taxon>
        <taxon>Gammaproteobacteria</taxon>
        <taxon>Pasteurellales</taxon>
        <taxon>Pasteurellaceae</taxon>
        <taxon>Phocoenobacter</taxon>
    </lineage>
</organism>
<feature type="domain" description="Putative tail fiber protein gp53-like C-terminal" evidence="1">
    <location>
        <begin position="441"/>
        <end position="529"/>
    </location>
</feature>
<dbReference type="AlphaFoldDB" id="A0A1H7XVA9"/>
<dbReference type="EMBL" id="FOBN01000014">
    <property type="protein sequence ID" value="SEM37573.1"/>
    <property type="molecule type" value="Genomic_DNA"/>
</dbReference>
<dbReference type="STRING" id="97481.SAMN05444853_11455"/>
<dbReference type="Gene3D" id="2.60.40.3940">
    <property type="match status" value="1"/>
</dbReference>
<dbReference type="Pfam" id="PF21882">
    <property type="entry name" value="Gp53-like_C"/>
    <property type="match status" value="1"/>
</dbReference>
<reference evidence="3" key="1">
    <citation type="submission" date="2016-10" db="EMBL/GenBank/DDBJ databases">
        <authorList>
            <person name="Varghese N."/>
            <person name="Submissions S."/>
        </authorList>
    </citation>
    <scope>NUCLEOTIDE SEQUENCE [LARGE SCALE GENOMIC DNA]</scope>
    <source>
        <strain evidence="3">DSM 24204</strain>
    </source>
</reference>
<gene>
    <name evidence="2" type="ORF">SAMN05444853_11455</name>
</gene>
<dbReference type="Proteomes" id="UP000198883">
    <property type="component" value="Unassembled WGS sequence"/>
</dbReference>
<dbReference type="CDD" id="cd19958">
    <property type="entry name" value="pyocin_knob"/>
    <property type="match status" value="1"/>
</dbReference>
<proteinExistence type="predicted"/>
<protein>
    <submittedName>
        <fullName evidence="2">Phage tail fibre repeat-containing protein</fullName>
    </submittedName>
</protein>
<evidence type="ECO:0000313" key="2">
    <source>
        <dbReference type="EMBL" id="SEM37573.1"/>
    </source>
</evidence>
<accession>A0A1H7XVA9</accession>